<protein>
    <recommendedName>
        <fullName evidence="2">GIY-YIG domain-containing protein</fullName>
    </recommendedName>
</protein>
<dbReference type="InterPro" id="IPR035901">
    <property type="entry name" value="GIY-YIG_endonuc_sf"/>
</dbReference>
<dbReference type="Pfam" id="PF01541">
    <property type="entry name" value="GIY-YIG"/>
    <property type="match status" value="1"/>
</dbReference>
<evidence type="ECO:0000256" key="1">
    <source>
        <dbReference type="ARBA" id="ARBA00007435"/>
    </source>
</evidence>
<dbReference type="Gene3D" id="3.40.1440.10">
    <property type="entry name" value="GIY-YIG endonuclease"/>
    <property type="match status" value="1"/>
</dbReference>
<evidence type="ECO:0000313" key="4">
    <source>
        <dbReference type="Proteomes" id="UP000239532"/>
    </source>
</evidence>
<dbReference type="PANTHER" id="PTHR34477">
    <property type="entry name" value="UPF0213 PROTEIN YHBQ"/>
    <property type="match status" value="1"/>
</dbReference>
<dbReference type="CDD" id="cd10449">
    <property type="entry name" value="GIY-YIG_SLX1_like"/>
    <property type="match status" value="1"/>
</dbReference>
<dbReference type="PROSITE" id="PS50164">
    <property type="entry name" value="GIY_YIG"/>
    <property type="match status" value="1"/>
</dbReference>
<evidence type="ECO:0000313" key="3">
    <source>
        <dbReference type="EMBL" id="PRP68068.1"/>
    </source>
</evidence>
<name>A0A2S9WX69_9FLAO</name>
<comment type="caution">
    <text evidence="3">The sequence shown here is derived from an EMBL/GenBank/DDBJ whole genome shotgun (WGS) entry which is preliminary data.</text>
</comment>
<dbReference type="SUPFAM" id="SSF82771">
    <property type="entry name" value="GIY-YIG endonuclease"/>
    <property type="match status" value="1"/>
</dbReference>
<accession>A0A2S9WX69</accession>
<sequence>MCIKHYVYVIHSKAMDCYYKGYSQHPENRLAQHNAAQSKFTSRANDWELVFKEEFPTKKEALIRERVLKKYSRSQIEYLINSDRNML</sequence>
<dbReference type="InterPro" id="IPR000305">
    <property type="entry name" value="GIY-YIG_endonuc"/>
</dbReference>
<dbReference type="RefSeq" id="WP_262497928.1">
    <property type="nucleotide sequence ID" value="NZ_MQUC01000003.1"/>
</dbReference>
<comment type="similarity">
    <text evidence="1">Belongs to the UPF0213 family.</text>
</comment>
<dbReference type="InterPro" id="IPR050190">
    <property type="entry name" value="UPF0213_domain"/>
</dbReference>
<gene>
    <name evidence="3" type="ORF">BST86_13695</name>
</gene>
<dbReference type="PANTHER" id="PTHR34477:SF1">
    <property type="entry name" value="UPF0213 PROTEIN YHBQ"/>
    <property type="match status" value="1"/>
</dbReference>
<dbReference type="Proteomes" id="UP000239532">
    <property type="component" value="Unassembled WGS sequence"/>
</dbReference>
<reference evidence="3 4" key="1">
    <citation type="submission" date="2016-11" db="EMBL/GenBank/DDBJ databases">
        <title>Trade-off between light-utilization and light-protection in marine flavobacteria.</title>
        <authorList>
            <person name="Kumagai Y."/>
        </authorList>
    </citation>
    <scope>NUCLEOTIDE SEQUENCE [LARGE SCALE GENOMIC DNA]</scope>
    <source>
        <strain evidence="3 4">JCM 17109</strain>
    </source>
</reference>
<feature type="domain" description="GIY-YIG" evidence="2">
    <location>
        <begin position="3"/>
        <end position="80"/>
    </location>
</feature>
<organism evidence="3 4">
    <name type="scientific">Nonlabens agnitus</name>
    <dbReference type="NCBI Taxonomy" id="870484"/>
    <lineage>
        <taxon>Bacteria</taxon>
        <taxon>Pseudomonadati</taxon>
        <taxon>Bacteroidota</taxon>
        <taxon>Flavobacteriia</taxon>
        <taxon>Flavobacteriales</taxon>
        <taxon>Flavobacteriaceae</taxon>
        <taxon>Nonlabens</taxon>
    </lineage>
</organism>
<proteinExistence type="inferred from homology"/>
<evidence type="ECO:0000259" key="2">
    <source>
        <dbReference type="PROSITE" id="PS50164"/>
    </source>
</evidence>
<dbReference type="EMBL" id="MQUC01000003">
    <property type="protein sequence ID" value="PRP68068.1"/>
    <property type="molecule type" value="Genomic_DNA"/>
</dbReference>
<dbReference type="AlphaFoldDB" id="A0A2S9WX69"/>
<keyword evidence="4" id="KW-1185">Reference proteome</keyword>